<keyword evidence="1" id="KW-0812">Transmembrane</keyword>
<name>A0A4Z0GZT2_9BACI</name>
<feature type="transmembrane region" description="Helical" evidence="1">
    <location>
        <begin position="37"/>
        <end position="58"/>
    </location>
</feature>
<keyword evidence="1" id="KW-0472">Membrane</keyword>
<accession>A0A4Z0GZT2</accession>
<keyword evidence="1" id="KW-1133">Transmembrane helix</keyword>
<proteinExistence type="predicted"/>
<evidence type="ECO:0000313" key="2">
    <source>
        <dbReference type="EMBL" id="TGB03713.1"/>
    </source>
</evidence>
<evidence type="ECO:0000256" key="1">
    <source>
        <dbReference type="SAM" id="Phobius"/>
    </source>
</evidence>
<organism evidence="2 3">
    <name type="scientific">Halobacillus salinus</name>
    <dbReference type="NCBI Taxonomy" id="192814"/>
    <lineage>
        <taxon>Bacteria</taxon>
        <taxon>Bacillati</taxon>
        <taxon>Bacillota</taxon>
        <taxon>Bacilli</taxon>
        <taxon>Bacillales</taxon>
        <taxon>Bacillaceae</taxon>
        <taxon>Halobacillus</taxon>
    </lineage>
</organism>
<dbReference type="AlphaFoldDB" id="A0A4Z0GZT2"/>
<evidence type="ECO:0000313" key="3">
    <source>
        <dbReference type="Proteomes" id="UP000297982"/>
    </source>
</evidence>
<feature type="transmembrane region" description="Helical" evidence="1">
    <location>
        <begin position="6"/>
        <end position="25"/>
    </location>
</feature>
<reference evidence="2 3" key="1">
    <citation type="journal article" date="2003" name="Int. J. Syst. Evol. Microbiol.">
        <title>Halobacillus salinus sp. nov., isolated from a salt lake on the coast of the East Sea in Korea.</title>
        <authorList>
            <person name="Yoon J.H."/>
            <person name="Kang K.H."/>
            <person name="Park Y.H."/>
        </authorList>
    </citation>
    <scope>NUCLEOTIDE SEQUENCE [LARGE SCALE GENOMIC DNA]</scope>
    <source>
        <strain evidence="2 3">HSL-3</strain>
    </source>
</reference>
<protein>
    <recommendedName>
        <fullName evidence="4">DUF2768 domain-containing protein</fullName>
    </recommendedName>
</protein>
<dbReference type="EMBL" id="SRJC01000001">
    <property type="protein sequence ID" value="TGB03713.1"/>
    <property type="molecule type" value="Genomic_DNA"/>
</dbReference>
<sequence length="64" mass="6920">MVKIGHVLLTGILLVLASLLTIKGFKQRSLVRKFIQMSFLALGIFLIGMSVVGIVSLGGEISKY</sequence>
<keyword evidence="3" id="KW-1185">Reference proteome</keyword>
<comment type="caution">
    <text evidence="2">The sequence shown here is derived from an EMBL/GenBank/DDBJ whole genome shotgun (WGS) entry which is preliminary data.</text>
</comment>
<dbReference type="RefSeq" id="WP_135326427.1">
    <property type="nucleotide sequence ID" value="NZ_SRJC01000001.1"/>
</dbReference>
<evidence type="ECO:0008006" key="4">
    <source>
        <dbReference type="Google" id="ProtNLM"/>
    </source>
</evidence>
<dbReference type="Proteomes" id="UP000297982">
    <property type="component" value="Unassembled WGS sequence"/>
</dbReference>
<gene>
    <name evidence="2" type="ORF">E4663_01540</name>
</gene>